<name>A0A5K7Z547_9BACT</name>
<dbReference type="AlphaFoldDB" id="A0A5K7Z547"/>
<dbReference type="RefSeq" id="WP_170302242.1">
    <property type="nucleotide sequence ID" value="NZ_AP021875.1"/>
</dbReference>
<organism evidence="1 2">
    <name type="scientific">Desulfosarcina widdelii</name>
    <dbReference type="NCBI Taxonomy" id="947919"/>
    <lineage>
        <taxon>Bacteria</taxon>
        <taxon>Pseudomonadati</taxon>
        <taxon>Thermodesulfobacteriota</taxon>
        <taxon>Desulfobacteria</taxon>
        <taxon>Desulfobacterales</taxon>
        <taxon>Desulfosarcinaceae</taxon>
        <taxon>Desulfosarcina</taxon>
    </lineage>
</organism>
<dbReference type="Gene3D" id="3.40.640.10">
    <property type="entry name" value="Type I PLP-dependent aspartate aminotransferase-like (Major domain)"/>
    <property type="match status" value="1"/>
</dbReference>
<dbReference type="GO" id="GO:0008483">
    <property type="term" value="F:transaminase activity"/>
    <property type="evidence" value="ECO:0007669"/>
    <property type="project" value="InterPro"/>
</dbReference>
<dbReference type="KEGG" id="dwd:DSCW_24600"/>
<dbReference type="Pfam" id="PF00202">
    <property type="entry name" value="Aminotran_3"/>
    <property type="match status" value="1"/>
</dbReference>
<dbReference type="InterPro" id="IPR005814">
    <property type="entry name" value="Aminotrans_3"/>
</dbReference>
<dbReference type="InterPro" id="IPR015424">
    <property type="entry name" value="PyrdxlP-dep_Trfase"/>
</dbReference>
<sequence>MVPVIGHPDNPRQPPEVLAKALEAAALETDQGNFVLLSREKAMLAEKLAGFMPDHLGCCYFSVVRGEAMEAACKLARGVTGRPNLVSVEGAWHGDTGFALSLSQHAQKHLFEPLIPAVDAIRFDDRAAEQL</sequence>
<dbReference type="InterPro" id="IPR015421">
    <property type="entry name" value="PyrdxlP-dep_Trfase_major"/>
</dbReference>
<gene>
    <name evidence="1" type="ORF">DSCW_24600</name>
</gene>
<evidence type="ECO:0000313" key="1">
    <source>
        <dbReference type="EMBL" id="BBO75043.1"/>
    </source>
</evidence>
<dbReference type="Proteomes" id="UP000427769">
    <property type="component" value="Chromosome"/>
</dbReference>
<dbReference type="GO" id="GO:0030170">
    <property type="term" value="F:pyridoxal phosphate binding"/>
    <property type="evidence" value="ECO:0007669"/>
    <property type="project" value="InterPro"/>
</dbReference>
<proteinExistence type="predicted"/>
<keyword evidence="2" id="KW-1185">Reference proteome</keyword>
<evidence type="ECO:0000313" key="2">
    <source>
        <dbReference type="Proteomes" id="UP000427769"/>
    </source>
</evidence>
<dbReference type="EMBL" id="AP021875">
    <property type="protein sequence ID" value="BBO75043.1"/>
    <property type="molecule type" value="Genomic_DNA"/>
</dbReference>
<protein>
    <submittedName>
        <fullName evidence="1">Uncharacterized protein</fullName>
    </submittedName>
</protein>
<accession>A0A5K7Z547</accession>
<reference evidence="1 2" key="1">
    <citation type="submission" date="2019-11" db="EMBL/GenBank/DDBJ databases">
        <title>Comparative genomics of hydrocarbon-degrading Desulfosarcina strains.</title>
        <authorList>
            <person name="Watanabe M."/>
            <person name="Kojima H."/>
            <person name="Fukui M."/>
        </authorList>
    </citation>
    <scope>NUCLEOTIDE SEQUENCE [LARGE SCALE GENOMIC DNA]</scope>
    <source>
        <strain evidence="1 2">PP31</strain>
    </source>
</reference>
<dbReference type="SUPFAM" id="SSF53383">
    <property type="entry name" value="PLP-dependent transferases"/>
    <property type="match status" value="1"/>
</dbReference>